<dbReference type="GO" id="GO:0003755">
    <property type="term" value="F:peptidyl-prolyl cis-trans isomerase activity"/>
    <property type="evidence" value="ECO:0007669"/>
    <property type="project" value="UniProtKB-KW"/>
</dbReference>
<comment type="catalytic activity">
    <reaction evidence="1 6">
        <text>[protein]-peptidylproline (omega=180) = [protein]-peptidylproline (omega=0)</text>
        <dbReference type="Rhea" id="RHEA:16237"/>
        <dbReference type="Rhea" id="RHEA-COMP:10747"/>
        <dbReference type="Rhea" id="RHEA-COMP:10748"/>
        <dbReference type="ChEBI" id="CHEBI:83833"/>
        <dbReference type="ChEBI" id="CHEBI:83834"/>
        <dbReference type="EC" id="5.2.1.8"/>
    </reaction>
</comment>
<sequence>MRAIALIVSFVLAATASAASVARPPATDVTNAVDTAADKPYPTDDGGLKINVTLHVTCDRRTRTNDVISVAYNLTLVDGTKIESTKPGESFKFTLGVGEVIDGWDMGLKYMCIGERRTLTIPPEFGYGAEAVGAIPSNSTLIFYTELMGIDGVPNPGMPIVTPSTTKQ</sequence>
<dbReference type="OrthoDB" id="1902587at2759"/>
<dbReference type="EC" id="5.2.1.8" evidence="3 6"/>
<feature type="chain" id="PRO_5007893889" description="peptidylprolyl isomerase" evidence="7">
    <location>
        <begin position="19"/>
        <end position="168"/>
    </location>
</feature>
<evidence type="ECO:0000256" key="7">
    <source>
        <dbReference type="SAM" id="SignalP"/>
    </source>
</evidence>
<comment type="function">
    <text evidence="2">PPIases accelerate the folding of proteins. It catalyzes the cis-trans isomerization of proline imidic peptide bonds in oligopeptides.</text>
</comment>
<dbReference type="GO" id="GO:0005783">
    <property type="term" value="C:endoplasmic reticulum"/>
    <property type="evidence" value="ECO:0007669"/>
    <property type="project" value="TreeGrafter"/>
</dbReference>
<keyword evidence="5 6" id="KW-0413">Isomerase</keyword>
<evidence type="ECO:0000259" key="8">
    <source>
        <dbReference type="PROSITE" id="PS50059"/>
    </source>
</evidence>
<evidence type="ECO:0000256" key="3">
    <source>
        <dbReference type="ARBA" id="ARBA00013194"/>
    </source>
</evidence>
<evidence type="ECO:0000256" key="2">
    <source>
        <dbReference type="ARBA" id="ARBA00002388"/>
    </source>
</evidence>
<keyword evidence="7" id="KW-0732">Signal</keyword>
<accession>A0A167WDR3</accession>
<dbReference type="InterPro" id="IPR001179">
    <property type="entry name" value="PPIase_FKBP_dom"/>
</dbReference>
<organism evidence="9 10">
    <name type="scientific">Niveomyces insectorum RCEF 264</name>
    <dbReference type="NCBI Taxonomy" id="1081102"/>
    <lineage>
        <taxon>Eukaryota</taxon>
        <taxon>Fungi</taxon>
        <taxon>Dikarya</taxon>
        <taxon>Ascomycota</taxon>
        <taxon>Pezizomycotina</taxon>
        <taxon>Sordariomycetes</taxon>
        <taxon>Hypocreomycetidae</taxon>
        <taxon>Hypocreales</taxon>
        <taxon>Cordycipitaceae</taxon>
        <taxon>Niveomyces</taxon>
    </lineage>
</organism>
<evidence type="ECO:0000313" key="9">
    <source>
        <dbReference type="EMBL" id="OAA63657.1"/>
    </source>
</evidence>
<dbReference type="SUPFAM" id="SSF54534">
    <property type="entry name" value="FKBP-like"/>
    <property type="match status" value="1"/>
</dbReference>
<evidence type="ECO:0000256" key="4">
    <source>
        <dbReference type="ARBA" id="ARBA00023110"/>
    </source>
</evidence>
<dbReference type="PROSITE" id="PS50059">
    <property type="entry name" value="FKBP_PPIASE"/>
    <property type="match status" value="1"/>
</dbReference>
<gene>
    <name evidence="9" type="ORF">SPI_03820</name>
</gene>
<proteinExistence type="predicted"/>
<feature type="signal peptide" evidence="7">
    <location>
        <begin position="1"/>
        <end position="18"/>
    </location>
</feature>
<dbReference type="InterPro" id="IPR044609">
    <property type="entry name" value="FKBP2/11"/>
</dbReference>
<dbReference type="EMBL" id="AZHD01000005">
    <property type="protein sequence ID" value="OAA63657.1"/>
    <property type="molecule type" value="Genomic_DNA"/>
</dbReference>
<dbReference type="Proteomes" id="UP000076874">
    <property type="component" value="Unassembled WGS sequence"/>
</dbReference>
<dbReference type="Pfam" id="PF00254">
    <property type="entry name" value="FKBP_C"/>
    <property type="match status" value="1"/>
</dbReference>
<keyword evidence="10" id="KW-1185">Reference proteome</keyword>
<dbReference type="Gene3D" id="3.10.50.40">
    <property type="match status" value="1"/>
</dbReference>
<evidence type="ECO:0000256" key="5">
    <source>
        <dbReference type="ARBA" id="ARBA00023235"/>
    </source>
</evidence>
<dbReference type="PANTHER" id="PTHR45779">
    <property type="entry name" value="PEPTIDYLPROLYL ISOMERASE"/>
    <property type="match status" value="1"/>
</dbReference>
<dbReference type="PANTHER" id="PTHR45779:SF7">
    <property type="entry name" value="PEPTIDYLPROLYL ISOMERASE"/>
    <property type="match status" value="1"/>
</dbReference>
<evidence type="ECO:0000313" key="10">
    <source>
        <dbReference type="Proteomes" id="UP000076874"/>
    </source>
</evidence>
<keyword evidence="4 6" id="KW-0697">Rotamase</keyword>
<feature type="domain" description="PPIase FKBP-type" evidence="8">
    <location>
        <begin position="65"/>
        <end position="151"/>
    </location>
</feature>
<evidence type="ECO:0000256" key="1">
    <source>
        <dbReference type="ARBA" id="ARBA00000971"/>
    </source>
</evidence>
<comment type="caution">
    <text evidence="9">The sequence shown here is derived from an EMBL/GenBank/DDBJ whole genome shotgun (WGS) entry which is preliminary data.</text>
</comment>
<dbReference type="AlphaFoldDB" id="A0A167WDR3"/>
<reference evidence="9 10" key="1">
    <citation type="journal article" date="2016" name="Genome Biol. Evol.">
        <title>Divergent and convergent evolution of fungal pathogenicity.</title>
        <authorList>
            <person name="Shang Y."/>
            <person name="Xiao G."/>
            <person name="Zheng P."/>
            <person name="Cen K."/>
            <person name="Zhan S."/>
            <person name="Wang C."/>
        </authorList>
    </citation>
    <scope>NUCLEOTIDE SEQUENCE [LARGE SCALE GENOMIC DNA]</scope>
    <source>
        <strain evidence="9 10">RCEF 264</strain>
    </source>
</reference>
<evidence type="ECO:0000256" key="6">
    <source>
        <dbReference type="PROSITE-ProRule" id="PRU00277"/>
    </source>
</evidence>
<name>A0A167WDR3_9HYPO</name>
<protein>
    <recommendedName>
        <fullName evidence="3 6">peptidylprolyl isomerase</fullName>
        <ecNumber evidence="3 6">5.2.1.8</ecNumber>
    </recommendedName>
</protein>
<dbReference type="FunFam" id="3.10.50.40:FF:000006">
    <property type="entry name" value="Peptidyl-prolyl cis-trans isomerase"/>
    <property type="match status" value="1"/>
</dbReference>
<dbReference type="STRING" id="1081102.A0A167WDR3"/>
<dbReference type="InterPro" id="IPR046357">
    <property type="entry name" value="PPIase_dom_sf"/>
</dbReference>